<keyword evidence="2" id="KW-1185">Reference proteome</keyword>
<gene>
    <name evidence="1" type="ORF">PanWU01x14_064760</name>
</gene>
<name>A0A2P5DHE9_PARAD</name>
<organism evidence="1 2">
    <name type="scientific">Parasponia andersonii</name>
    <name type="common">Sponia andersonii</name>
    <dbReference type="NCBI Taxonomy" id="3476"/>
    <lineage>
        <taxon>Eukaryota</taxon>
        <taxon>Viridiplantae</taxon>
        <taxon>Streptophyta</taxon>
        <taxon>Embryophyta</taxon>
        <taxon>Tracheophyta</taxon>
        <taxon>Spermatophyta</taxon>
        <taxon>Magnoliopsida</taxon>
        <taxon>eudicotyledons</taxon>
        <taxon>Gunneridae</taxon>
        <taxon>Pentapetalae</taxon>
        <taxon>rosids</taxon>
        <taxon>fabids</taxon>
        <taxon>Rosales</taxon>
        <taxon>Cannabaceae</taxon>
        <taxon>Parasponia</taxon>
    </lineage>
</organism>
<proteinExistence type="predicted"/>
<dbReference type="Proteomes" id="UP000237105">
    <property type="component" value="Unassembled WGS sequence"/>
</dbReference>
<dbReference type="AlphaFoldDB" id="A0A2P5DHE9"/>
<comment type="caution">
    <text evidence="1">The sequence shown here is derived from an EMBL/GenBank/DDBJ whole genome shotgun (WGS) entry which is preliminary data.</text>
</comment>
<evidence type="ECO:0000313" key="1">
    <source>
        <dbReference type="EMBL" id="PON72710.1"/>
    </source>
</evidence>
<evidence type="ECO:0000313" key="2">
    <source>
        <dbReference type="Proteomes" id="UP000237105"/>
    </source>
</evidence>
<sequence length="83" mass="9353">MQLKGEPGLGLGSLRMEEGSKFEIFFFLPTKKESVLVVCSKLKIDEIGCSLDAMLLKELLVWARAPRNYHHLMGLELKSMGNE</sequence>
<dbReference type="OrthoDB" id="10375113at2759"/>
<protein>
    <submittedName>
        <fullName evidence="1">Uncharacterized protein</fullName>
    </submittedName>
</protein>
<dbReference type="EMBL" id="JXTB01000038">
    <property type="protein sequence ID" value="PON72710.1"/>
    <property type="molecule type" value="Genomic_DNA"/>
</dbReference>
<reference evidence="2" key="1">
    <citation type="submission" date="2016-06" db="EMBL/GenBank/DDBJ databases">
        <title>Parallel loss of symbiosis genes in relatives of nitrogen-fixing non-legume Parasponia.</title>
        <authorList>
            <person name="Van Velzen R."/>
            <person name="Holmer R."/>
            <person name="Bu F."/>
            <person name="Rutten L."/>
            <person name="Van Zeijl A."/>
            <person name="Liu W."/>
            <person name="Santuari L."/>
            <person name="Cao Q."/>
            <person name="Sharma T."/>
            <person name="Shen D."/>
            <person name="Roswanjaya Y."/>
            <person name="Wardhani T."/>
            <person name="Kalhor M.S."/>
            <person name="Jansen J."/>
            <person name="Van den Hoogen J."/>
            <person name="Gungor B."/>
            <person name="Hartog M."/>
            <person name="Hontelez J."/>
            <person name="Verver J."/>
            <person name="Yang W.-C."/>
            <person name="Schijlen E."/>
            <person name="Repin R."/>
            <person name="Schilthuizen M."/>
            <person name="Schranz E."/>
            <person name="Heidstra R."/>
            <person name="Miyata K."/>
            <person name="Fedorova E."/>
            <person name="Kohlen W."/>
            <person name="Bisseling T."/>
            <person name="Smit S."/>
            <person name="Geurts R."/>
        </authorList>
    </citation>
    <scope>NUCLEOTIDE SEQUENCE [LARGE SCALE GENOMIC DNA]</scope>
    <source>
        <strain evidence="2">cv. WU1-14</strain>
    </source>
</reference>
<accession>A0A2P5DHE9</accession>